<dbReference type="AlphaFoldDB" id="A0AAV5SLC9"/>
<dbReference type="Proteomes" id="UP001432027">
    <property type="component" value="Unassembled WGS sequence"/>
</dbReference>
<evidence type="ECO:0000256" key="2">
    <source>
        <dbReference type="SAM" id="Phobius"/>
    </source>
</evidence>
<keyword evidence="2" id="KW-1133">Transmembrane helix</keyword>
<keyword evidence="4" id="KW-1185">Reference proteome</keyword>
<dbReference type="EMBL" id="BTSX01000002">
    <property type="protein sequence ID" value="GMS83335.1"/>
    <property type="molecule type" value="Genomic_DNA"/>
</dbReference>
<name>A0AAV5SLC9_9BILA</name>
<feature type="transmembrane region" description="Helical" evidence="2">
    <location>
        <begin position="90"/>
        <end position="123"/>
    </location>
</feature>
<feature type="non-terminal residue" evidence="3">
    <location>
        <position position="1"/>
    </location>
</feature>
<protein>
    <submittedName>
        <fullName evidence="3">Uncharacterized protein</fullName>
    </submittedName>
</protein>
<accession>A0AAV5SLC9</accession>
<keyword evidence="2" id="KW-0472">Membrane</keyword>
<feature type="compositionally biased region" description="Polar residues" evidence="1">
    <location>
        <begin position="25"/>
        <end position="36"/>
    </location>
</feature>
<keyword evidence="2" id="KW-0812">Transmembrane</keyword>
<evidence type="ECO:0000313" key="4">
    <source>
        <dbReference type="Proteomes" id="UP001432027"/>
    </source>
</evidence>
<gene>
    <name evidence="3" type="ORF">PENTCL1PPCAC_5510</name>
</gene>
<evidence type="ECO:0000256" key="1">
    <source>
        <dbReference type="SAM" id="MobiDB-lite"/>
    </source>
</evidence>
<sequence>SRNAFIHKKMLSKVKGKARERSNRPRLSSDSYTDVVQASDGGGNQRRARGEIRISIYGAGDLLLLLLILVLFLFLNLGGLGRLLLLRCGLLYLLLLLLDLLLLPLLLLSSLLGPLGLAVLLLLQRNLLDRILLLHDLQVRSEVSLGRGLGVSLACHLLELVVVLGDLLEGGLGVFSSQVIDFNVHVVDLVLVGNDGGVDVVFLGLELPDLLEELVVDGLELAFVFDAVDLGKGNGAVLESLLSLLLLGQLLSLEVLSGLGHQQLSELLLSLGRKESLLGLLSGLAGLLETLAHLGLLALALLGLALGLISIVVSHRAGGF</sequence>
<reference evidence="3" key="1">
    <citation type="submission" date="2023-10" db="EMBL/GenBank/DDBJ databases">
        <title>Genome assembly of Pristionchus species.</title>
        <authorList>
            <person name="Yoshida K."/>
            <person name="Sommer R.J."/>
        </authorList>
    </citation>
    <scope>NUCLEOTIDE SEQUENCE</scope>
    <source>
        <strain evidence="3">RS0144</strain>
    </source>
</reference>
<organism evidence="3 4">
    <name type="scientific">Pristionchus entomophagus</name>
    <dbReference type="NCBI Taxonomy" id="358040"/>
    <lineage>
        <taxon>Eukaryota</taxon>
        <taxon>Metazoa</taxon>
        <taxon>Ecdysozoa</taxon>
        <taxon>Nematoda</taxon>
        <taxon>Chromadorea</taxon>
        <taxon>Rhabditida</taxon>
        <taxon>Rhabditina</taxon>
        <taxon>Diplogasteromorpha</taxon>
        <taxon>Diplogasteroidea</taxon>
        <taxon>Neodiplogasteridae</taxon>
        <taxon>Pristionchus</taxon>
    </lineage>
</organism>
<evidence type="ECO:0000313" key="3">
    <source>
        <dbReference type="EMBL" id="GMS83335.1"/>
    </source>
</evidence>
<feature type="transmembrane region" description="Helical" evidence="2">
    <location>
        <begin position="54"/>
        <end position="78"/>
    </location>
</feature>
<feature type="transmembrane region" description="Helical" evidence="2">
    <location>
        <begin position="280"/>
        <end position="313"/>
    </location>
</feature>
<proteinExistence type="predicted"/>
<feature type="region of interest" description="Disordered" evidence="1">
    <location>
        <begin position="16"/>
        <end position="45"/>
    </location>
</feature>
<feature type="non-terminal residue" evidence="3">
    <location>
        <position position="320"/>
    </location>
</feature>
<comment type="caution">
    <text evidence="3">The sequence shown here is derived from an EMBL/GenBank/DDBJ whole genome shotgun (WGS) entry which is preliminary data.</text>
</comment>